<dbReference type="AlphaFoldDB" id="A0A163K9H1"/>
<gene>
    <name evidence="2" type="ORF">AWU65_14630</name>
</gene>
<evidence type="ECO:0000313" key="3">
    <source>
        <dbReference type="Proteomes" id="UP000076796"/>
    </source>
</evidence>
<organism evidence="2 3">
    <name type="scientific">Paenibacillus glucanolyticus</name>
    <dbReference type="NCBI Taxonomy" id="59843"/>
    <lineage>
        <taxon>Bacteria</taxon>
        <taxon>Bacillati</taxon>
        <taxon>Bacillota</taxon>
        <taxon>Bacilli</taxon>
        <taxon>Bacillales</taxon>
        <taxon>Paenibacillaceae</taxon>
        <taxon>Paenibacillus</taxon>
    </lineage>
</organism>
<feature type="transmembrane region" description="Helical" evidence="1">
    <location>
        <begin position="6"/>
        <end position="28"/>
    </location>
</feature>
<dbReference type="Proteomes" id="UP000076796">
    <property type="component" value="Unassembled WGS sequence"/>
</dbReference>
<keyword evidence="1" id="KW-0472">Membrane</keyword>
<evidence type="ECO:0000256" key="1">
    <source>
        <dbReference type="SAM" id="Phobius"/>
    </source>
</evidence>
<sequence length="66" mass="7610">MGIKYLSNIFLLVLQGCGIFINFNMIFLKLSFGICYNYQLLSNEIGIFLNIEYILCFSGSYSIKIH</sequence>
<comment type="caution">
    <text evidence="2">The sequence shown here is derived from an EMBL/GenBank/DDBJ whole genome shotgun (WGS) entry which is preliminary data.</text>
</comment>
<keyword evidence="1" id="KW-0812">Transmembrane</keyword>
<dbReference type="EMBL" id="LWMH01000001">
    <property type="protein sequence ID" value="KZS47073.1"/>
    <property type="molecule type" value="Genomic_DNA"/>
</dbReference>
<keyword evidence="3" id="KW-1185">Reference proteome</keyword>
<reference evidence="2" key="1">
    <citation type="journal article" date="2016" name="Genome Announc.">
        <title>Draft genomes of two strains of Paenibacillus glucanolyticus with capability to degrade lignocellulose.</title>
        <authorList>
            <person name="Mathews S.L."/>
            <person name="Pawlak J."/>
            <person name="Grunden A.M."/>
        </authorList>
    </citation>
    <scope>NUCLEOTIDE SEQUENCE [LARGE SCALE GENOMIC DNA]</scope>
    <source>
        <strain evidence="2">SLM1</strain>
    </source>
</reference>
<keyword evidence="1" id="KW-1133">Transmembrane helix</keyword>
<dbReference type="PROSITE" id="PS51257">
    <property type="entry name" value="PROKAR_LIPOPROTEIN"/>
    <property type="match status" value="1"/>
</dbReference>
<evidence type="ECO:0000313" key="2">
    <source>
        <dbReference type="EMBL" id="KZS47073.1"/>
    </source>
</evidence>
<proteinExistence type="predicted"/>
<name>A0A163K9H1_9BACL</name>
<accession>A0A163K9H1</accession>
<protein>
    <submittedName>
        <fullName evidence="2">Uncharacterized protein</fullName>
    </submittedName>
</protein>